<dbReference type="AlphaFoldDB" id="A0A433RX07"/>
<dbReference type="GO" id="GO:0015386">
    <property type="term" value="F:potassium:proton antiporter activity"/>
    <property type="evidence" value="ECO:0007669"/>
    <property type="project" value="TreeGrafter"/>
</dbReference>
<keyword evidence="3 10" id="KW-1003">Cell membrane</keyword>
<evidence type="ECO:0000256" key="10">
    <source>
        <dbReference type="RuleBase" id="RU366002"/>
    </source>
</evidence>
<comment type="similarity">
    <text evidence="10">Belongs to the monovalent cation:proton antiporter 1 (CPA1) transporter (TC 2.A.36) family.</text>
</comment>
<dbReference type="Proteomes" id="UP000288623">
    <property type="component" value="Unassembled WGS sequence"/>
</dbReference>
<name>A0A433RX07_9BACL</name>
<accession>A0A433RX07</accession>
<sequence>MDLLILVILLMLSLLLSNILGHYLPFLPMALVQIGFGIILAIIFPSFDIQLESEWFLLLFVAPLLYNDGRNFPREELWNMRGFILSNAIVLVIITTVLGGLFIHWLIPSIPYAAAFALAAILSPTDPVAVNGIAKRVQIPERILSVVRGESLINDASGLVAFKFAVGAAVSGYFSLKSAVVEFSYTFIVGALLGLAISIVLSQIRFWLRRSGIRDTVFHTLFQLVTPFIIYLIAEDLFHASGVIAVVIGGIVHALINEKAEPMLAEEQMLTENTWSIVLFILNGLVFLLLGLNIPDSMANSLSDRHTNNWILIFDAVAIGFVILGVRFIWSYTFGTFQYRFGRDQVRPTLKTSLISSLVGVRGAVTMAGILSLPYFIQNGTANFPERSLIIFLASAVILFTLLAATIFLPMLTDKDEGIELAEGQYSFNRAKMQVLLKSVKSLQTSINDENRRITYELIDELQQMFRQLQLEANAEQSDKQKQELAKLRERAINIERKHIEELHDDNQLDDDMYANLLSTIEDRLNRQETNMFMSFFITLRQVIRMWIMTRKNDTDKTQFYSYIRMRQDIRRQCYLKALHFLKEERKTVDPRKRPLYVIVIYEYEKAYEKLRKVVTIDSAREEELREELHLQVMEVQRSEIHHMYEEGKISREQEKELRRFVNYIESVSLYEYVD</sequence>
<feature type="domain" description="Cation/H+ exchanger transmembrane" evidence="12">
    <location>
        <begin position="12"/>
        <end position="412"/>
    </location>
</feature>
<evidence type="ECO:0000256" key="11">
    <source>
        <dbReference type="SAM" id="Coils"/>
    </source>
</evidence>
<keyword evidence="14" id="KW-1185">Reference proteome</keyword>
<keyword evidence="11" id="KW-0175">Coiled coil</keyword>
<feature type="transmembrane region" description="Helical" evidence="10">
    <location>
        <begin position="83"/>
        <end position="107"/>
    </location>
</feature>
<evidence type="ECO:0000256" key="8">
    <source>
        <dbReference type="ARBA" id="ARBA00023136"/>
    </source>
</evidence>
<keyword evidence="10" id="KW-0050">Antiport</keyword>
<reference evidence="13 14" key="1">
    <citation type="submission" date="2014-11" db="EMBL/GenBank/DDBJ databases">
        <title>Genome sequence and analysis of novel Kurthia sp.</title>
        <authorList>
            <person name="Lawson J.N."/>
            <person name="Gonzalez J.E."/>
            <person name="Rinauldi L."/>
            <person name="Xuan Z."/>
            <person name="Firman A."/>
            <person name="Shaddox L."/>
            <person name="Trudeau A."/>
            <person name="Shah S."/>
            <person name="Reiman D."/>
        </authorList>
    </citation>
    <scope>NUCLEOTIDE SEQUENCE [LARGE SCALE GENOMIC DNA]</scope>
    <source>
        <strain evidence="13 14">3B1D</strain>
    </source>
</reference>
<evidence type="ECO:0000259" key="12">
    <source>
        <dbReference type="Pfam" id="PF00999"/>
    </source>
</evidence>
<keyword evidence="5 10" id="KW-1133">Transmembrane helix</keyword>
<evidence type="ECO:0000256" key="7">
    <source>
        <dbReference type="ARBA" id="ARBA00023065"/>
    </source>
</evidence>
<dbReference type="RefSeq" id="WP_126989626.1">
    <property type="nucleotide sequence ID" value="NZ_JTFC01000011.1"/>
</dbReference>
<feature type="transmembrane region" description="Helical" evidence="10">
    <location>
        <begin position="277"/>
        <end position="295"/>
    </location>
</feature>
<organism evidence="13 14">
    <name type="scientific">Candidatus Kurthia intestinigallinarum</name>
    <dbReference type="NCBI Taxonomy" id="1562256"/>
    <lineage>
        <taxon>Bacteria</taxon>
        <taxon>Bacillati</taxon>
        <taxon>Bacillota</taxon>
        <taxon>Bacilli</taxon>
        <taxon>Bacillales</taxon>
        <taxon>Caryophanaceae</taxon>
        <taxon>Kurthia</taxon>
    </lineage>
</organism>
<comment type="caution">
    <text evidence="13">The sequence shown here is derived from an EMBL/GenBank/DDBJ whole genome shotgun (WGS) entry which is preliminary data.</text>
</comment>
<keyword evidence="4 10" id="KW-0812">Transmembrane</keyword>
<dbReference type="NCBIfam" id="TIGR00831">
    <property type="entry name" value="a_cpa1"/>
    <property type="match status" value="1"/>
</dbReference>
<evidence type="ECO:0000256" key="3">
    <source>
        <dbReference type="ARBA" id="ARBA00022475"/>
    </source>
</evidence>
<evidence type="ECO:0000313" key="14">
    <source>
        <dbReference type="Proteomes" id="UP000288623"/>
    </source>
</evidence>
<dbReference type="InterPro" id="IPR018422">
    <property type="entry name" value="Cation/H_exchanger_CPA1"/>
</dbReference>
<feature type="transmembrane region" description="Helical" evidence="10">
    <location>
        <begin position="31"/>
        <end position="62"/>
    </location>
</feature>
<dbReference type="GO" id="GO:0098719">
    <property type="term" value="P:sodium ion import across plasma membrane"/>
    <property type="evidence" value="ECO:0007669"/>
    <property type="project" value="TreeGrafter"/>
</dbReference>
<dbReference type="OrthoDB" id="9809206at2"/>
<protein>
    <submittedName>
        <fullName evidence="13">Sodium:proton antiporter</fullName>
    </submittedName>
</protein>
<dbReference type="GO" id="GO:0015385">
    <property type="term" value="F:sodium:proton antiporter activity"/>
    <property type="evidence" value="ECO:0007669"/>
    <property type="project" value="InterPro"/>
</dbReference>
<evidence type="ECO:0000313" key="13">
    <source>
        <dbReference type="EMBL" id="RUS57808.1"/>
    </source>
</evidence>
<keyword evidence="9 10" id="KW-0739">Sodium transport</keyword>
<dbReference type="Pfam" id="PF00999">
    <property type="entry name" value="Na_H_Exchanger"/>
    <property type="match status" value="1"/>
</dbReference>
<gene>
    <name evidence="13" type="ORF">QI30_03775</name>
</gene>
<dbReference type="Gene3D" id="6.10.140.1330">
    <property type="match status" value="1"/>
</dbReference>
<keyword evidence="7 10" id="KW-0406">Ion transport</keyword>
<keyword evidence="2 10" id="KW-0813">Transport</keyword>
<keyword evidence="8 10" id="KW-0472">Membrane</keyword>
<feature type="transmembrane region" description="Helical" evidence="10">
    <location>
        <begin position="240"/>
        <end position="256"/>
    </location>
</feature>
<dbReference type="GO" id="GO:0005886">
    <property type="term" value="C:plasma membrane"/>
    <property type="evidence" value="ECO:0007669"/>
    <property type="project" value="UniProtKB-SubCell"/>
</dbReference>
<dbReference type="GO" id="GO:0051453">
    <property type="term" value="P:regulation of intracellular pH"/>
    <property type="evidence" value="ECO:0007669"/>
    <property type="project" value="TreeGrafter"/>
</dbReference>
<evidence type="ECO:0000256" key="9">
    <source>
        <dbReference type="ARBA" id="ARBA00023201"/>
    </source>
</evidence>
<comment type="function">
    <text evidence="10">Na(+)/H(+) antiporter that extrudes sodium in exchange for external protons.</text>
</comment>
<feature type="transmembrane region" description="Helical" evidence="10">
    <location>
        <begin position="389"/>
        <end position="409"/>
    </location>
</feature>
<dbReference type="InterPro" id="IPR004705">
    <property type="entry name" value="Cation/H_exchanger_CPA1_bac"/>
</dbReference>
<dbReference type="EMBL" id="JTFC01000011">
    <property type="protein sequence ID" value="RUS57808.1"/>
    <property type="molecule type" value="Genomic_DNA"/>
</dbReference>
<dbReference type="PANTHER" id="PTHR10110">
    <property type="entry name" value="SODIUM/HYDROGEN EXCHANGER"/>
    <property type="match status" value="1"/>
</dbReference>
<proteinExistence type="inferred from homology"/>
<evidence type="ECO:0000256" key="1">
    <source>
        <dbReference type="ARBA" id="ARBA00004651"/>
    </source>
</evidence>
<keyword evidence="6 10" id="KW-0915">Sodium</keyword>
<feature type="transmembrane region" description="Helical" evidence="10">
    <location>
        <begin position="354"/>
        <end position="377"/>
    </location>
</feature>
<feature type="coiled-coil region" evidence="11">
    <location>
        <begin position="459"/>
        <end position="498"/>
    </location>
</feature>
<dbReference type="InterPro" id="IPR006153">
    <property type="entry name" value="Cation/H_exchanger_TM"/>
</dbReference>
<evidence type="ECO:0000256" key="5">
    <source>
        <dbReference type="ARBA" id="ARBA00022989"/>
    </source>
</evidence>
<feature type="transmembrane region" description="Helical" evidence="10">
    <location>
        <begin position="113"/>
        <end position="134"/>
    </location>
</feature>
<evidence type="ECO:0000256" key="6">
    <source>
        <dbReference type="ARBA" id="ARBA00023053"/>
    </source>
</evidence>
<feature type="transmembrane region" description="Helical" evidence="10">
    <location>
        <begin position="182"/>
        <end position="204"/>
    </location>
</feature>
<feature type="transmembrane region" description="Helical" evidence="10">
    <location>
        <begin position="310"/>
        <end position="333"/>
    </location>
</feature>
<feature type="transmembrane region" description="Helical" evidence="10">
    <location>
        <begin position="216"/>
        <end position="234"/>
    </location>
</feature>
<comment type="subcellular location">
    <subcellularLocation>
        <location evidence="1 10">Cell membrane</location>
        <topology evidence="1 10">Multi-pass membrane protein</topology>
    </subcellularLocation>
</comment>
<dbReference type="PANTHER" id="PTHR10110:SF86">
    <property type="entry name" value="SODIUM_HYDROGEN EXCHANGER 7"/>
    <property type="match status" value="1"/>
</dbReference>
<evidence type="ECO:0000256" key="2">
    <source>
        <dbReference type="ARBA" id="ARBA00022448"/>
    </source>
</evidence>
<evidence type="ECO:0000256" key="4">
    <source>
        <dbReference type="ARBA" id="ARBA00022692"/>
    </source>
</evidence>
<feature type="transmembrane region" description="Helical" evidence="10">
    <location>
        <begin position="155"/>
        <end position="176"/>
    </location>
</feature>